<dbReference type="InterPro" id="IPR012337">
    <property type="entry name" value="RNaseH-like_sf"/>
</dbReference>
<protein>
    <submittedName>
        <fullName evidence="2">Uncharacterized protein</fullName>
    </submittedName>
</protein>
<dbReference type="Gene3D" id="3.30.420.10">
    <property type="entry name" value="Ribonuclease H-like superfamily/Ribonuclease H"/>
    <property type="match status" value="1"/>
</dbReference>
<dbReference type="PANTHER" id="PTHR22891">
    <property type="entry name" value="EUKARYOTIC TRANSLATION INITIATION FACTOR 2C"/>
    <property type="match status" value="1"/>
</dbReference>
<dbReference type="InParanoid" id="A0A1D6LH57"/>
<feature type="region of interest" description="Disordered" evidence="1">
    <location>
        <begin position="1"/>
        <end position="113"/>
    </location>
</feature>
<dbReference type="InterPro" id="IPR003165">
    <property type="entry name" value="Piwi"/>
</dbReference>
<organism evidence="2">
    <name type="scientific">Zea mays</name>
    <name type="common">Maize</name>
    <dbReference type="NCBI Taxonomy" id="4577"/>
    <lineage>
        <taxon>Eukaryota</taxon>
        <taxon>Viridiplantae</taxon>
        <taxon>Streptophyta</taxon>
        <taxon>Embryophyta</taxon>
        <taxon>Tracheophyta</taxon>
        <taxon>Spermatophyta</taxon>
        <taxon>Magnoliopsida</taxon>
        <taxon>Liliopsida</taxon>
        <taxon>Poales</taxon>
        <taxon>Poaceae</taxon>
        <taxon>PACMAD clade</taxon>
        <taxon>Panicoideae</taxon>
        <taxon>Andropogonodae</taxon>
        <taxon>Andropogoneae</taxon>
        <taxon>Tripsacinae</taxon>
        <taxon>Zea</taxon>
    </lineage>
</organism>
<dbReference type="PROSITE" id="PS50822">
    <property type="entry name" value="PIWI"/>
    <property type="match status" value="1"/>
</dbReference>
<proteinExistence type="predicted"/>
<dbReference type="SMART" id="SM00950">
    <property type="entry name" value="Piwi"/>
    <property type="match status" value="1"/>
</dbReference>
<reference evidence="2" key="1">
    <citation type="submission" date="2015-12" db="EMBL/GenBank/DDBJ databases">
        <title>Update maize B73 reference genome by single molecule sequencing technologies.</title>
        <authorList>
            <consortium name="Maize Genome Sequencing Project"/>
            <person name="Ware D."/>
        </authorList>
    </citation>
    <scope>NUCLEOTIDE SEQUENCE</scope>
    <source>
        <tissue evidence="2">Seedling</tissue>
    </source>
</reference>
<feature type="compositionally biased region" description="Pro residues" evidence="1">
    <location>
        <begin position="65"/>
        <end position="88"/>
    </location>
</feature>
<dbReference type="EMBL" id="CM000782">
    <property type="protein sequence ID" value="AQK79220.1"/>
    <property type="molecule type" value="Genomic_DNA"/>
</dbReference>
<accession>A0A1D6LH57</accession>
<dbReference type="AlphaFoldDB" id="A0A1D6LH57"/>
<dbReference type="Pfam" id="PF02171">
    <property type="entry name" value="Piwi"/>
    <property type="match status" value="1"/>
</dbReference>
<dbReference type="ExpressionAtlas" id="A0A1D6LH57">
    <property type="expression patterns" value="baseline"/>
</dbReference>
<dbReference type="STRING" id="4577.A0A1D6LH57"/>
<dbReference type="SUPFAM" id="SSF53098">
    <property type="entry name" value="Ribonuclease H-like"/>
    <property type="match status" value="1"/>
</dbReference>
<dbReference type="GO" id="GO:0003676">
    <property type="term" value="F:nucleic acid binding"/>
    <property type="evidence" value="ECO:0007669"/>
    <property type="project" value="InterPro"/>
</dbReference>
<dbReference type="SMR" id="A0A1D6LH57"/>
<name>A0A1D6LH57_MAIZE</name>
<gene>
    <name evidence="2" type="ORF">ZEAMMB73_Zm00001d035554</name>
</gene>
<evidence type="ECO:0000313" key="2">
    <source>
        <dbReference type="EMBL" id="AQK79220.1"/>
    </source>
</evidence>
<evidence type="ECO:0000256" key="1">
    <source>
        <dbReference type="SAM" id="MobiDB-lite"/>
    </source>
</evidence>
<sequence length="503" mass="55192">MPESGTQPPRAPAYRPGNPTSAVDSAPTPPAMTRNDRPYSSGTTAEKPPLAVSPSLVPRSTLPRCPAPRPSRGPSPTPSSSRPPPLQPPAAGNPAAGRHRPKKRCHGGVDSASPTLTPDSVVLAILIGDEDIEPAMLAKEANGGHMALEKHRRTDQGLKKGVLKLEFFLHESQDVLYAFINIFSYFRRATHVALAWDGVSEGQFSHVLLHEMDAIRKACASLEEGYLPPLTFVVVQKRHHTRLFPEVHGRHDMTDKSGNILPGTVVDQKICHPTEFDFYLCSHVGIQEASSRSSSVITNYVGYLSKGQIPPKHISLVNLTVTLNIEGSKYTGTSFQCLLYRSSARECYRRRLRTRTPPSRVLYKSGSIIVLSRTDFLRPDMLASLANYFGLGKQRHRSLDDVKMNIDVLKNCATVLFLTDDTRSSGAFSGFVELDDVSTESIKISGPRAIVQHKGSPLQLICPGLEVRWVNTKGFPNSPHRPKVSIKVHIPENLSKVLGFSTI</sequence>
<feature type="compositionally biased region" description="Basic residues" evidence="1">
    <location>
        <begin position="97"/>
        <end position="106"/>
    </location>
</feature>
<dbReference type="InterPro" id="IPR036397">
    <property type="entry name" value="RNaseH_sf"/>
</dbReference>